<dbReference type="InterPro" id="IPR007055">
    <property type="entry name" value="BON_dom"/>
</dbReference>
<dbReference type="RefSeq" id="WP_074630625.1">
    <property type="nucleotide sequence ID" value="NZ_FNKY01000001.1"/>
</dbReference>
<proteinExistence type="predicted"/>
<evidence type="ECO:0000313" key="3">
    <source>
        <dbReference type="Proteomes" id="UP000183471"/>
    </source>
</evidence>
<dbReference type="PROSITE" id="PS51257">
    <property type="entry name" value="PROKAR_LIPOPROTEIN"/>
    <property type="match status" value="1"/>
</dbReference>
<evidence type="ECO:0000259" key="1">
    <source>
        <dbReference type="PROSITE" id="PS50914"/>
    </source>
</evidence>
<name>A0ABY0T6M6_9PROT</name>
<evidence type="ECO:0000313" key="2">
    <source>
        <dbReference type="EMBL" id="SDQ34479.1"/>
    </source>
</evidence>
<dbReference type="EMBL" id="FNKY01000001">
    <property type="protein sequence ID" value="SDQ34479.1"/>
    <property type="molecule type" value="Genomic_DNA"/>
</dbReference>
<dbReference type="Proteomes" id="UP000183471">
    <property type="component" value="Unassembled WGS sequence"/>
</dbReference>
<dbReference type="PANTHER" id="PTHR34606">
    <property type="entry name" value="BON DOMAIN-CONTAINING PROTEIN"/>
    <property type="match status" value="1"/>
</dbReference>
<accession>A0ABY0T6M6</accession>
<dbReference type="Pfam" id="PF04972">
    <property type="entry name" value="BON"/>
    <property type="match status" value="1"/>
</dbReference>
<dbReference type="PROSITE" id="PS50914">
    <property type="entry name" value="BON"/>
    <property type="match status" value="1"/>
</dbReference>
<reference evidence="2 3" key="1">
    <citation type="submission" date="2016-10" db="EMBL/GenBank/DDBJ databases">
        <authorList>
            <person name="Varghese N."/>
            <person name="Submissions S."/>
        </authorList>
    </citation>
    <scope>NUCLEOTIDE SEQUENCE [LARGE SCALE GENOMIC DNA]</scope>
    <source>
        <strain evidence="2 3">Nl1</strain>
    </source>
</reference>
<dbReference type="PANTHER" id="PTHR34606:SF15">
    <property type="entry name" value="BON DOMAIN-CONTAINING PROTEIN"/>
    <property type="match status" value="1"/>
</dbReference>
<sequence>MNDKFKWMVFTGTLIGALFITGCTKHEDKVHDSWVTPPAGPVIDDTALTANIRSALRADPNVKNLDVKIEARNGEVMLGGLVDNQTQMDRVIMLAWMAEGIKKVDNKMSLKSAGAAAKDG</sequence>
<comment type="caution">
    <text evidence="2">The sequence shown here is derived from an EMBL/GenBank/DDBJ whole genome shotgun (WGS) entry which is preliminary data.</text>
</comment>
<keyword evidence="3" id="KW-1185">Reference proteome</keyword>
<organism evidence="2 3">
    <name type="scientific">Nitrosospira multiformis</name>
    <dbReference type="NCBI Taxonomy" id="1231"/>
    <lineage>
        <taxon>Bacteria</taxon>
        <taxon>Pseudomonadati</taxon>
        <taxon>Pseudomonadota</taxon>
        <taxon>Betaproteobacteria</taxon>
        <taxon>Nitrosomonadales</taxon>
        <taxon>Nitrosomonadaceae</taxon>
        <taxon>Nitrosospira</taxon>
    </lineage>
</organism>
<dbReference type="SMART" id="SM00749">
    <property type="entry name" value="BON"/>
    <property type="match status" value="1"/>
</dbReference>
<gene>
    <name evidence="2" type="ORF">SAMN05216402_0480</name>
</gene>
<feature type="domain" description="BON" evidence="1">
    <location>
        <begin position="44"/>
        <end position="112"/>
    </location>
</feature>
<dbReference type="InterPro" id="IPR051686">
    <property type="entry name" value="Lipoprotein_DolP"/>
</dbReference>
<dbReference type="InterPro" id="IPR014004">
    <property type="entry name" value="Transpt-assoc_nodulatn_dom_bac"/>
</dbReference>
<protein>
    <submittedName>
        <fullName evidence="2">Hyperosmotically inducible protein</fullName>
    </submittedName>
</protein>
<dbReference type="Gene3D" id="3.30.1340.30">
    <property type="match status" value="1"/>
</dbReference>